<evidence type="ECO:0000313" key="5">
    <source>
        <dbReference type="Proteomes" id="UP000886803"/>
    </source>
</evidence>
<dbReference type="Gene3D" id="1.10.357.10">
    <property type="entry name" value="Tetracycline Repressor, domain 2"/>
    <property type="match status" value="1"/>
</dbReference>
<dbReference type="SUPFAM" id="SSF46689">
    <property type="entry name" value="Homeodomain-like"/>
    <property type="match status" value="1"/>
</dbReference>
<sequence length="197" mass="22866">MYKDCKTPQSAQRQRHIVSCLVCMMQTQTFQEITVQDLCRKADVPRKSFYRYFECKEDVFTAAIDFLIFDFDPIIGFDPSTGFFKTTEYERFNAHEEIERIFLYWQRKQDFLYGVMRSDLYSVMMWRILHQMFNVSSDMALPRPGAASAGRTAAIYTVFGLFAVIVDWVGRGCVETASQMATQVMRLFPQSSVPDGP</sequence>
<dbReference type="Pfam" id="PF14278">
    <property type="entry name" value="TetR_C_8"/>
    <property type="match status" value="1"/>
</dbReference>
<dbReference type="InterPro" id="IPR039532">
    <property type="entry name" value="TetR_C_Firmicutes"/>
</dbReference>
<dbReference type="PROSITE" id="PS50977">
    <property type="entry name" value="HTH_TETR_2"/>
    <property type="match status" value="1"/>
</dbReference>
<evidence type="ECO:0000256" key="1">
    <source>
        <dbReference type="ARBA" id="ARBA00023125"/>
    </source>
</evidence>
<dbReference type="GO" id="GO:0003677">
    <property type="term" value="F:DNA binding"/>
    <property type="evidence" value="ECO:0007669"/>
    <property type="project" value="UniProtKB-UniRule"/>
</dbReference>
<comment type="caution">
    <text evidence="4">The sequence shown here is derived from an EMBL/GenBank/DDBJ whole genome shotgun (WGS) entry which is preliminary data.</text>
</comment>
<dbReference type="EMBL" id="DWYG01000151">
    <property type="protein sequence ID" value="HJB42615.1"/>
    <property type="molecule type" value="Genomic_DNA"/>
</dbReference>
<dbReference type="AlphaFoldDB" id="A0A9D2M712"/>
<dbReference type="InterPro" id="IPR009057">
    <property type="entry name" value="Homeodomain-like_sf"/>
</dbReference>
<name>A0A9D2M712_9FIRM</name>
<evidence type="ECO:0000259" key="3">
    <source>
        <dbReference type="PROSITE" id="PS50977"/>
    </source>
</evidence>
<reference evidence="4" key="2">
    <citation type="submission" date="2021-04" db="EMBL/GenBank/DDBJ databases">
        <authorList>
            <person name="Gilroy R."/>
        </authorList>
    </citation>
    <scope>NUCLEOTIDE SEQUENCE</scope>
    <source>
        <strain evidence="4">ChiBcec8-13705</strain>
    </source>
</reference>
<keyword evidence="1 2" id="KW-0238">DNA-binding</keyword>
<evidence type="ECO:0000313" key="4">
    <source>
        <dbReference type="EMBL" id="HJB42615.1"/>
    </source>
</evidence>
<feature type="domain" description="HTH tetR-type" evidence="3">
    <location>
        <begin position="11"/>
        <end position="71"/>
    </location>
</feature>
<organism evidence="4 5">
    <name type="scientific">Candidatus Gemmiger avicola</name>
    <dbReference type="NCBI Taxonomy" id="2838605"/>
    <lineage>
        <taxon>Bacteria</taxon>
        <taxon>Bacillati</taxon>
        <taxon>Bacillota</taxon>
        <taxon>Clostridia</taxon>
        <taxon>Eubacteriales</taxon>
        <taxon>Gemmiger</taxon>
    </lineage>
</organism>
<reference evidence="4" key="1">
    <citation type="journal article" date="2021" name="PeerJ">
        <title>Extensive microbial diversity within the chicken gut microbiome revealed by metagenomics and culture.</title>
        <authorList>
            <person name="Gilroy R."/>
            <person name="Ravi A."/>
            <person name="Getino M."/>
            <person name="Pursley I."/>
            <person name="Horton D.L."/>
            <person name="Alikhan N.F."/>
            <person name="Baker D."/>
            <person name="Gharbi K."/>
            <person name="Hall N."/>
            <person name="Watson M."/>
            <person name="Adriaenssens E.M."/>
            <person name="Foster-Nyarko E."/>
            <person name="Jarju S."/>
            <person name="Secka A."/>
            <person name="Antonio M."/>
            <person name="Oren A."/>
            <person name="Chaudhuri R.R."/>
            <person name="La Ragione R."/>
            <person name="Hildebrand F."/>
            <person name="Pallen M.J."/>
        </authorList>
    </citation>
    <scope>NUCLEOTIDE SEQUENCE</scope>
    <source>
        <strain evidence="4">ChiBcec8-13705</strain>
    </source>
</reference>
<proteinExistence type="predicted"/>
<feature type="DNA-binding region" description="H-T-H motif" evidence="2">
    <location>
        <begin position="34"/>
        <end position="53"/>
    </location>
</feature>
<evidence type="ECO:0000256" key="2">
    <source>
        <dbReference type="PROSITE-ProRule" id="PRU00335"/>
    </source>
</evidence>
<protein>
    <submittedName>
        <fullName evidence="4">TetR/AcrR family transcriptional regulator</fullName>
    </submittedName>
</protein>
<dbReference type="Proteomes" id="UP000886803">
    <property type="component" value="Unassembled WGS sequence"/>
</dbReference>
<accession>A0A9D2M712</accession>
<dbReference type="Pfam" id="PF00440">
    <property type="entry name" value="TetR_N"/>
    <property type="match status" value="1"/>
</dbReference>
<dbReference type="InterPro" id="IPR001647">
    <property type="entry name" value="HTH_TetR"/>
</dbReference>
<gene>
    <name evidence="4" type="ORF">H9945_08970</name>
</gene>